<protein>
    <submittedName>
        <fullName evidence="2">Biotin/lipoyl attachment (Modular protein)</fullName>
    </submittedName>
</protein>
<evidence type="ECO:0000313" key="3">
    <source>
        <dbReference type="Proteomes" id="UP000046155"/>
    </source>
</evidence>
<name>A0A0B7MBJ7_9FIRM</name>
<dbReference type="Pfam" id="PF13478">
    <property type="entry name" value="XdhC_C"/>
    <property type="match status" value="1"/>
</dbReference>
<dbReference type="Gene3D" id="3.40.50.720">
    <property type="entry name" value="NAD(P)-binding Rossmann-like Domain"/>
    <property type="match status" value="1"/>
</dbReference>
<sequence length="468" mass="51100">MVLNYVLIKGAGDLASGVALTLLKDGFNVVMTEVPQPTCVRRLVSFAEAVYEGELMIEGIRGCRAGDFREALEITKQGHIAVLVDPDGETLKKYPPLIYIDAAMTKKNMGTSIDDAGIVIALGPGYEAGVDVHAVIETKRGKGMGTPLYKGTALPNTGIPGDVKGYTEERVLRSPVEGIFTAKMKIGDPVEKGDTVGYVDHAPVKANISGTVHGLLKSGLKVSRGAKLGDIHPEVNKEIAFAVTDKAWTVGRGVLEAISTLQKNGIHDTRKFNQLIYQRLQDELDRGKPGILYTLVKSPGDSKLRSGSHLLVLSEGFAYGTLGLFSLDKKMIARSERLFFQTDPSTDIIQVKLPVQADGMVRVMEEPFFPQKKLVIFGAGHVALPLVEMAAILGYRTVVVDDRQELVSRERFPKADRLICAPFEEVLNDAEFKAEMNGMTSIVIITRGHEYDLLCLRQAIRFDVRYAG</sequence>
<gene>
    <name evidence="2" type="ORF">SSCH_1050010</name>
</gene>
<dbReference type="InterPro" id="IPR027051">
    <property type="entry name" value="XdhC_Rossmann_dom"/>
</dbReference>
<dbReference type="PANTHER" id="PTHR30388:SF6">
    <property type="entry name" value="XANTHINE DEHYDROGENASE SUBUNIT A-RELATED"/>
    <property type="match status" value="1"/>
</dbReference>
<dbReference type="EMBL" id="CDRZ01000008">
    <property type="protein sequence ID" value="CEO87440.1"/>
    <property type="molecule type" value="Genomic_DNA"/>
</dbReference>
<keyword evidence="3" id="KW-1185">Reference proteome</keyword>
<dbReference type="NCBIfam" id="TIGR03309">
    <property type="entry name" value="matur_yqeB"/>
    <property type="match status" value="1"/>
</dbReference>
<organism evidence="2 3">
    <name type="scientific">Syntrophaceticus schinkii</name>
    <dbReference type="NCBI Taxonomy" id="499207"/>
    <lineage>
        <taxon>Bacteria</taxon>
        <taxon>Bacillati</taxon>
        <taxon>Bacillota</taxon>
        <taxon>Clostridia</taxon>
        <taxon>Thermoanaerobacterales</taxon>
        <taxon>Thermoanaerobacterales Family III. Incertae Sedis</taxon>
        <taxon>Syntrophaceticus</taxon>
    </lineage>
</organism>
<reference evidence="3" key="1">
    <citation type="submission" date="2015-01" db="EMBL/GenBank/DDBJ databases">
        <authorList>
            <person name="Manzoor Shahid"/>
            <person name="Zubair Saima"/>
        </authorList>
    </citation>
    <scope>NUCLEOTIDE SEQUENCE [LARGE SCALE GENOMIC DNA]</scope>
    <source>
        <strain evidence="3">Sp3</strain>
    </source>
</reference>
<proteinExistence type="predicted"/>
<evidence type="ECO:0000313" key="2">
    <source>
        <dbReference type="EMBL" id="CEO87440.1"/>
    </source>
</evidence>
<dbReference type="PANTHER" id="PTHR30388">
    <property type="entry name" value="ALDEHYDE OXIDOREDUCTASE MOLYBDENUM COFACTOR ASSEMBLY PROTEIN"/>
    <property type="match status" value="1"/>
</dbReference>
<evidence type="ECO:0000259" key="1">
    <source>
        <dbReference type="Pfam" id="PF13478"/>
    </source>
</evidence>
<dbReference type="AlphaFoldDB" id="A0A0B7MBJ7"/>
<accession>A0A0B7MBJ7</accession>
<dbReference type="InterPro" id="IPR017695">
    <property type="entry name" value="Se-dep_Mo_hydrolase_YqeB"/>
</dbReference>
<dbReference type="InterPro" id="IPR052698">
    <property type="entry name" value="MoCofactor_Util/Proc"/>
</dbReference>
<dbReference type="Proteomes" id="UP000046155">
    <property type="component" value="Unassembled WGS sequence"/>
</dbReference>
<dbReference type="SUPFAM" id="SSF51735">
    <property type="entry name" value="NAD(P)-binding Rossmann-fold domains"/>
    <property type="match status" value="1"/>
</dbReference>
<feature type="domain" description="XdhC Rossmann" evidence="1">
    <location>
        <begin position="374"/>
        <end position="468"/>
    </location>
</feature>
<dbReference type="InterPro" id="IPR036291">
    <property type="entry name" value="NAD(P)-bd_dom_sf"/>
</dbReference>
<dbReference type="Gene3D" id="3.40.630.10">
    <property type="entry name" value="Zn peptidases"/>
    <property type="match status" value="1"/>
</dbReference>
<dbReference type="OrthoDB" id="9815497at2"/>